<proteinExistence type="inferred from homology"/>
<keyword evidence="10" id="KW-1185">Reference proteome</keyword>
<dbReference type="InterPro" id="IPR053925">
    <property type="entry name" value="RecX_HTH_3rd"/>
</dbReference>
<dbReference type="HAMAP" id="MF_01114">
    <property type="entry name" value="RecX"/>
    <property type="match status" value="1"/>
</dbReference>
<keyword evidence="4 5" id="KW-0963">Cytoplasm</keyword>
<evidence type="ECO:0000313" key="10">
    <source>
        <dbReference type="Proteomes" id="UP000312032"/>
    </source>
</evidence>
<dbReference type="EMBL" id="VDHJ01000003">
    <property type="protein sequence ID" value="TNL99238.1"/>
    <property type="molecule type" value="Genomic_DNA"/>
</dbReference>
<dbReference type="GO" id="GO:0005737">
    <property type="term" value="C:cytoplasm"/>
    <property type="evidence" value="ECO:0007669"/>
    <property type="project" value="UniProtKB-SubCell"/>
</dbReference>
<dbReference type="InterPro" id="IPR053924">
    <property type="entry name" value="RecX_HTH_2nd"/>
</dbReference>
<accession>A0A5C4U585</accession>
<dbReference type="OrthoDB" id="5244465at2"/>
<evidence type="ECO:0000256" key="2">
    <source>
        <dbReference type="ARBA" id="ARBA00009695"/>
    </source>
</evidence>
<feature type="domain" description="RecX first three-helical" evidence="8">
    <location>
        <begin position="40"/>
        <end position="77"/>
    </location>
</feature>
<dbReference type="AlphaFoldDB" id="A0A5C4U585"/>
<comment type="similarity">
    <text evidence="2 5">Belongs to the RecX family.</text>
</comment>
<evidence type="ECO:0000259" key="6">
    <source>
        <dbReference type="Pfam" id="PF02631"/>
    </source>
</evidence>
<comment type="function">
    <text evidence="5">Modulates RecA activity.</text>
</comment>
<dbReference type="Pfam" id="PF21982">
    <property type="entry name" value="RecX_HTH1"/>
    <property type="match status" value="1"/>
</dbReference>
<dbReference type="InterPro" id="IPR003783">
    <property type="entry name" value="Regulatory_RecX"/>
</dbReference>
<dbReference type="Pfam" id="PF21981">
    <property type="entry name" value="RecX_HTH3"/>
    <property type="match status" value="1"/>
</dbReference>
<gene>
    <name evidence="5 9" type="primary">recX</name>
    <name evidence="9" type="ORF">FHE74_02465</name>
</gene>
<dbReference type="GO" id="GO:0006282">
    <property type="term" value="P:regulation of DNA repair"/>
    <property type="evidence" value="ECO:0007669"/>
    <property type="project" value="UniProtKB-UniRule"/>
</dbReference>
<dbReference type="InterPro" id="IPR036388">
    <property type="entry name" value="WH-like_DNA-bd_sf"/>
</dbReference>
<evidence type="ECO:0000259" key="8">
    <source>
        <dbReference type="Pfam" id="PF21982"/>
    </source>
</evidence>
<dbReference type="Gene3D" id="1.10.10.10">
    <property type="entry name" value="Winged helix-like DNA-binding domain superfamily/Winged helix DNA-binding domain"/>
    <property type="match status" value="2"/>
</dbReference>
<dbReference type="Pfam" id="PF02631">
    <property type="entry name" value="RecX_HTH2"/>
    <property type="match status" value="1"/>
</dbReference>
<dbReference type="NCBIfam" id="NF001059">
    <property type="entry name" value="PRK00117.4-3"/>
    <property type="match status" value="1"/>
</dbReference>
<sequence length="196" mass="22345">MRTMTPKDERIEALRAAVENFQGGTIFDAEAEEAKAAVRKRALGLLDQRARSRHELRGRLVDAEFDPQVIDEVLADLERAHLLDDAHFASEWVRQRHARRGKSAWALDRELKDKGVGESDRRAALEQVDSASEEETAFQVARKKARSEKHVPEDRAEYDKALRRVVGALARRGFSSEMSMRIGRKVLDERIADLEE</sequence>
<comment type="subcellular location">
    <subcellularLocation>
        <location evidence="1 5">Cytoplasm</location>
    </subcellularLocation>
</comment>
<evidence type="ECO:0000259" key="7">
    <source>
        <dbReference type="Pfam" id="PF21981"/>
    </source>
</evidence>
<dbReference type="Proteomes" id="UP000312032">
    <property type="component" value="Unassembled WGS sequence"/>
</dbReference>
<protein>
    <recommendedName>
        <fullName evidence="3 5">Regulatory protein RecX</fullName>
    </recommendedName>
</protein>
<feature type="domain" description="RecX third three-helical" evidence="7">
    <location>
        <begin position="133"/>
        <end position="179"/>
    </location>
</feature>
<organism evidence="9 10">
    <name type="scientific">Corynebacterium tapiri</name>
    <dbReference type="NCBI Taxonomy" id="1448266"/>
    <lineage>
        <taxon>Bacteria</taxon>
        <taxon>Bacillati</taxon>
        <taxon>Actinomycetota</taxon>
        <taxon>Actinomycetes</taxon>
        <taxon>Mycobacteriales</taxon>
        <taxon>Corynebacteriaceae</taxon>
        <taxon>Corynebacterium</taxon>
    </lineage>
</organism>
<comment type="caution">
    <text evidence="9">The sequence shown here is derived from an EMBL/GenBank/DDBJ whole genome shotgun (WGS) entry which is preliminary data.</text>
</comment>
<dbReference type="PANTHER" id="PTHR33602:SF1">
    <property type="entry name" value="REGULATORY PROTEIN RECX FAMILY PROTEIN"/>
    <property type="match status" value="1"/>
</dbReference>
<evidence type="ECO:0000256" key="1">
    <source>
        <dbReference type="ARBA" id="ARBA00004496"/>
    </source>
</evidence>
<dbReference type="PANTHER" id="PTHR33602">
    <property type="entry name" value="REGULATORY PROTEIN RECX FAMILY PROTEIN"/>
    <property type="match status" value="1"/>
</dbReference>
<dbReference type="InterPro" id="IPR053926">
    <property type="entry name" value="RecX_HTH_1st"/>
</dbReference>
<feature type="domain" description="RecX second three-helical" evidence="6">
    <location>
        <begin position="84"/>
        <end position="125"/>
    </location>
</feature>
<reference evidence="9 10" key="1">
    <citation type="submission" date="2019-06" db="EMBL/GenBank/DDBJ databases">
        <authorList>
            <person name="Li J."/>
        </authorList>
    </citation>
    <scope>NUCLEOTIDE SEQUENCE [LARGE SCALE GENOMIC DNA]</scope>
    <source>
        <strain evidence="9 10">LMG 28165</strain>
    </source>
</reference>
<evidence type="ECO:0000256" key="4">
    <source>
        <dbReference type="ARBA" id="ARBA00022490"/>
    </source>
</evidence>
<evidence type="ECO:0000256" key="3">
    <source>
        <dbReference type="ARBA" id="ARBA00018111"/>
    </source>
</evidence>
<name>A0A5C4U585_9CORY</name>
<evidence type="ECO:0000256" key="5">
    <source>
        <dbReference type="HAMAP-Rule" id="MF_01114"/>
    </source>
</evidence>
<evidence type="ECO:0000313" key="9">
    <source>
        <dbReference type="EMBL" id="TNL99238.1"/>
    </source>
</evidence>